<keyword evidence="3" id="KW-1185">Reference proteome</keyword>
<evidence type="ECO:0000313" key="3">
    <source>
        <dbReference type="Proteomes" id="UP000467385"/>
    </source>
</evidence>
<accession>A0A7I7YF66</accession>
<evidence type="ECO:0000313" key="2">
    <source>
        <dbReference type="EMBL" id="BBZ40386.1"/>
    </source>
</evidence>
<dbReference type="Proteomes" id="UP000467385">
    <property type="component" value="Chromosome"/>
</dbReference>
<feature type="region of interest" description="Disordered" evidence="1">
    <location>
        <begin position="111"/>
        <end position="135"/>
    </location>
</feature>
<organism evidence="2 3">
    <name type="scientific">Mycobacterium conspicuum</name>
    <dbReference type="NCBI Taxonomy" id="44010"/>
    <lineage>
        <taxon>Bacteria</taxon>
        <taxon>Bacillati</taxon>
        <taxon>Actinomycetota</taxon>
        <taxon>Actinomycetes</taxon>
        <taxon>Mycobacteriales</taxon>
        <taxon>Mycobacteriaceae</taxon>
        <taxon>Mycobacterium</taxon>
    </lineage>
</organism>
<dbReference type="AlphaFoldDB" id="A0A7I7YF66"/>
<feature type="compositionally biased region" description="Basic and acidic residues" evidence="1">
    <location>
        <begin position="1"/>
        <end position="12"/>
    </location>
</feature>
<sequence length="135" mass="14502">MGLEKVGLEKWGSKSGAGGARTRDQRIMRASHLGKWDLTMLHDMRRQTTVIQTGTKEYAAETCRGLKSVVETPAACVRTGDATAVQTAARGPIVPVFGSDGMHRLSCAEKPRTHGPEIARSGRGPEEAPATNFDL</sequence>
<dbReference type="EMBL" id="AP022613">
    <property type="protein sequence ID" value="BBZ40386.1"/>
    <property type="molecule type" value="Genomic_DNA"/>
</dbReference>
<reference evidence="2 3" key="1">
    <citation type="journal article" date="2019" name="Emerg. Microbes Infect.">
        <title>Comprehensive subspecies identification of 175 nontuberculous mycobacteria species based on 7547 genomic profiles.</title>
        <authorList>
            <person name="Matsumoto Y."/>
            <person name="Kinjo T."/>
            <person name="Motooka D."/>
            <person name="Nabeya D."/>
            <person name="Jung N."/>
            <person name="Uechi K."/>
            <person name="Horii T."/>
            <person name="Iida T."/>
            <person name="Fujita J."/>
            <person name="Nakamura S."/>
        </authorList>
    </citation>
    <scope>NUCLEOTIDE SEQUENCE [LARGE SCALE GENOMIC DNA]</scope>
    <source>
        <strain evidence="2 3">JCM 14738</strain>
    </source>
</reference>
<evidence type="ECO:0000256" key="1">
    <source>
        <dbReference type="SAM" id="MobiDB-lite"/>
    </source>
</evidence>
<feature type="region of interest" description="Disordered" evidence="1">
    <location>
        <begin position="1"/>
        <end position="22"/>
    </location>
</feature>
<name>A0A7I7YF66_9MYCO</name>
<gene>
    <name evidence="2" type="ORF">MCNS_34490</name>
</gene>
<proteinExistence type="predicted"/>
<protein>
    <submittedName>
        <fullName evidence="2">Uncharacterized protein</fullName>
    </submittedName>
</protein>